<accession>A0A6I8NTZ1</accession>
<reference evidence="7" key="3">
    <citation type="submission" date="2025-09" db="UniProtKB">
        <authorList>
            <consortium name="Ensembl"/>
        </authorList>
    </citation>
    <scope>IDENTIFICATION</scope>
    <source>
        <strain evidence="7">Glennie</strain>
    </source>
</reference>
<reference evidence="7" key="2">
    <citation type="submission" date="2025-08" db="UniProtKB">
        <authorList>
            <consortium name="Ensembl"/>
        </authorList>
    </citation>
    <scope>IDENTIFICATION</scope>
    <source>
        <strain evidence="7">Glennie</strain>
    </source>
</reference>
<dbReference type="SUPFAM" id="SSF54236">
    <property type="entry name" value="Ubiquitin-like"/>
    <property type="match status" value="1"/>
</dbReference>
<dbReference type="Gene3D" id="3.10.20.90">
    <property type="entry name" value="Phosphatidylinositol 3-kinase Catalytic Subunit, Chain A, domain 1"/>
    <property type="match status" value="1"/>
</dbReference>
<dbReference type="InterPro" id="IPR019956">
    <property type="entry name" value="Ubiquitin_dom"/>
</dbReference>
<dbReference type="CDD" id="cd01807">
    <property type="entry name" value="Ubl_UBL4A_like"/>
    <property type="match status" value="1"/>
</dbReference>
<evidence type="ECO:0000256" key="2">
    <source>
        <dbReference type="ARBA" id="ARBA00013747"/>
    </source>
</evidence>
<dbReference type="PROSITE" id="PS50053">
    <property type="entry name" value="UBIQUITIN_2"/>
    <property type="match status" value="1"/>
</dbReference>
<protein>
    <recommendedName>
        <fullName evidence="2">Ubiquitin-like protein 4A</fullName>
    </recommendedName>
</protein>
<keyword evidence="3" id="KW-0813">Transport</keyword>
<keyword evidence="8" id="KW-1185">Reference proteome</keyword>
<dbReference type="InterPro" id="IPR041421">
    <property type="entry name" value="Ubl4_C_TUGS"/>
</dbReference>
<keyword evidence="4" id="KW-0963">Cytoplasm</keyword>
<dbReference type="GeneTree" id="ENSGT00730000111022"/>
<evidence type="ECO:0000256" key="5">
    <source>
        <dbReference type="ARBA" id="ARBA00046986"/>
    </source>
</evidence>
<dbReference type="GO" id="GO:0031647">
    <property type="term" value="P:regulation of protein stability"/>
    <property type="evidence" value="ECO:0007669"/>
    <property type="project" value="Ensembl"/>
</dbReference>
<dbReference type="SMART" id="SM00213">
    <property type="entry name" value="UBQ"/>
    <property type="match status" value="1"/>
</dbReference>
<reference evidence="7 8" key="1">
    <citation type="journal article" date="2008" name="Nature">
        <title>Genome analysis of the platypus reveals unique signatures of evolution.</title>
        <authorList>
            <person name="Warren W.C."/>
            <person name="Hillier L.W."/>
            <person name="Marshall Graves J.A."/>
            <person name="Birney E."/>
            <person name="Ponting C.P."/>
            <person name="Grutzner F."/>
            <person name="Belov K."/>
            <person name="Miller W."/>
            <person name="Clarke L."/>
            <person name="Chinwalla A.T."/>
            <person name="Yang S.P."/>
            <person name="Heger A."/>
            <person name="Locke D.P."/>
            <person name="Miethke P."/>
            <person name="Waters P.D."/>
            <person name="Veyrunes F."/>
            <person name="Fulton L."/>
            <person name="Fulton B."/>
            <person name="Graves T."/>
            <person name="Wallis J."/>
            <person name="Puente X.S."/>
            <person name="Lopez-Otin C."/>
            <person name="Ordonez G.R."/>
            <person name="Eichler E.E."/>
            <person name="Chen L."/>
            <person name="Cheng Z."/>
            <person name="Deakin J.E."/>
            <person name="Alsop A."/>
            <person name="Thompson K."/>
            <person name="Kirby P."/>
            <person name="Papenfuss A.T."/>
            <person name="Wakefield M.J."/>
            <person name="Olender T."/>
            <person name="Lancet D."/>
            <person name="Huttley G.A."/>
            <person name="Smit A.F."/>
            <person name="Pask A."/>
            <person name="Temple-Smith P."/>
            <person name="Batzer M.A."/>
            <person name="Walker J.A."/>
            <person name="Konkel M.K."/>
            <person name="Harris R.S."/>
            <person name="Whittington C.M."/>
            <person name="Wong E.S."/>
            <person name="Gemmell N.J."/>
            <person name="Buschiazzo E."/>
            <person name="Vargas Jentzsch I.M."/>
            <person name="Merkel A."/>
            <person name="Schmitz J."/>
            <person name="Zemann A."/>
            <person name="Churakov G."/>
            <person name="Kriegs J.O."/>
            <person name="Brosius J."/>
            <person name="Murchison E.P."/>
            <person name="Sachidanandam R."/>
            <person name="Smith C."/>
            <person name="Hannon G.J."/>
            <person name="Tsend-Ayush E."/>
            <person name="McMillan D."/>
            <person name="Attenborough R."/>
            <person name="Rens W."/>
            <person name="Ferguson-Smith M."/>
            <person name="Lefevre C.M."/>
            <person name="Sharp J.A."/>
            <person name="Nicholas K.R."/>
            <person name="Ray D.A."/>
            <person name="Kube M."/>
            <person name="Reinhardt R."/>
            <person name="Pringle T.H."/>
            <person name="Taylor J."/>
            <person name="Jones R.C."/>
            <person name="Nixon B."/>
            <person name="Dacheux J.L."/>
            <person name="Niwa H."/>
            <person name="Sekita Y."/>
            <person name="Huang X."/>
            <person name="Stark A."/>
            <person name="Kheradpour P."/>
            <person name="Kellis M."/>
            <person name="Flicek P."/>
            <person name="Chen Y."/>
            <person name="Webber C."/>
            <person name="Hardison R."/>
            <person name="Nelson J."/>
            <person name="Hallsworth-Pepin K."/>
            <person name="Delehaunty K."/>
            <person name="Markovic C."/>
            <person name="Minx P."/>
            <person name="Feng Y."/>
            <person name="Kremitzki C."/>
            <person name="Mitreva M."/>
            <person name="Glasscock J."/>
            <person name="Wylie T."/>
            <person name="Wohldmann P."/>
            <person name="Thiru P."/>
            <person name="Nhan M.N."/>
            <person name="Pohl C.S."/>
            <person name="Smith S.M."/>
            <person name="Hou S."/>
            <person name="Nefedov M."/>
            <person name="de Jong P.J."/>
            <person name="Renfree M.B."/>
            <person name="Mardis E.R."/>
            <person name="Wilson R.K."/>
        </authorList>
    </citation>
    <scope>NUCLEOTIDE SEQUENCE [LARGE SCALE GENOMIC DNA]</scope>
    <source>
        <strain evidence="7 8">Glennie</strain>
    </source>
</reference>
<evidence type="ECO:0000256" key="3">
    <source>
        <dbReference type="ARBA" id="ARBA00022448"/>
    </source>
</evidence>
<dbReference type="Ensembl" id="ENSOANT00000071393.1">
    <property type="protein sequence ID" value="ENSOANP00000044512.1"/>
    <property type="gene ID" value="ENSOANG00000048880.1"/>
</dbReference>
<dbReference type="PANTHER" id="PTHR46555">
    <property type="entry name" value="UBIQUITIN-LIKE PROTEIN 4A"/>
    <property type="match status" value="1"/>
</dbReference>
<dbReference type="GO" id="GO:0016020">
    <property type="term" value="C:membrane"/>
    <property type="evidence" value="ECO:0007669"/>
    <property type="project" value="Ensembl"/>
</dbReference>
<dbReference type="GO" id="GO:0071818">
    <property type="term" value="C:BAT3 complex"/>
    <property type="evidence" value="ECO:0000318"/>
    <property type="project" value="GO_Central"/>
</dbReference>
<dbReference type="GO" id="GO:0051087">
    <property type="term" value="F:protein-folding chaperone binding"/>
    <property type="evidence" value="ECO:0000318"/>
    <property type="project" value="GO_Central"/>
</dbReference>
<dbReference type="FunFam" id="3.10.20.90:FF:000144">
    <property type="entry name" value="Ubiquitin-like protein 4A"/>
    <property type="match status" value="1"/>
</dbReference>
<dbReference type="Pfam" id="PF00240">
    <property type="entry name" value="ubiquitin"/>
    <property type="match status" value="1"/>
</dbReference>
<name>A0A6I8NTZ1_ORNAN</name>
<dbReference type="FunCoup" id="A0A6I8NTZ1">
    <property type="interactions" value="1938"/>
</dbReference>
<feature type="domain" description="Ubiquitin-like" evidence="6">
    <location>
        <begin position="1"/>
        <end position="72"/>
    </location>
</feature>
<evidence type="ECO:0000256" key="1">
    <source>
        <dbReference type="ARBA" id="ARBA00004514"/>
    </source>
</evidence>
<dbReference type="Bgee" id="ENSOANG00000048880">
    <property type="expression patterns" value="Expressed in testis and 8 other cell types or tissues"/>
</dbReference>
<dbReference type="InterPro" id="IPR000626">
    <property type="entry name" value="Ubiquitin-like_dom"/>
</dbReference>
<dbReference type="OMA" id="SMDTSYM"/>
<sequence>MQLTVKALQGRECTLQVSEDEPISTLKRLVSEKLNVPVGQQRLLYKGKALADENRLSDYNIGPDSKLNLVIKPSEKASPEAPPSAVSAAPRLWCLVAQVLARHFSTADAERVLEQLQKDYERNLRVLSLDDIERLASRLLHPSVAEAVEMGFLD</sequence>
<dbReference type="InterPro" id="IPR029071">
    <property type="entry name" value="Ubiquitin-like_domsf"/>
</dbReference>
<dbReference type="Proteomes" id="UP000002279">
    <property type="component" value="Chromosome 6"/>
</dbReference>
<dbReference type="AlphaFoldDB" id="A0A6I8NTZ1"/>
<evidence type="ECO:0000259" key="6">
    <source>
        <dbReference type="PROSITE" id="PS50053"/>
    </source>
</evidence>
<dbReference type="PROSITE" id="PS00299">
    <property type="entry name" value="UBIQUITIN_1"/>
    <property type="match status" value="1"/>
</dbReference>
<gene>
    <name evidence="7" type="primary">UBL4A</name>
</gene>
<dbReference type="InterPro" id="IPR019954">
    <property type="entry name" value="Ubiquitin_CS"/>
</dbReference>
<comment type="subunit">
    <text evidence="5">Component of the BAG6/BAT3 complex, at least composed of BAG6, UBL4A and GET4/TRC35. Interacts with BAG6; the interaction is direct and required for UBL4A protein stability. Interacts with USP13; may be indirect via BAG6.</text>
</comment>
<dbReference type="InterPro" id="IPR047154">
    <property type="entry name" value="UBL4A-like"/>
</dbReference>
<dbReference type="GO" id="GO:0006620">
    <property type="term" value="P:post-translational protein targeting to endoplasmic reticulum membrane"/>
    <property type="evidence" value="ECO:0000318"/>
    <property type="project" value="GO_Central"/>
</dbReference>
<dbReference type="Pfam" id="PF17840">
    <property type="entry name" value="Tugs"/>
    <property type="match status" value="1"/>
</dbReference>
<evidence type="ECO:0000313" key="7">
    <source>
        <dbReference type="Ensembl" id="ENSOANP00000044512.1"/>
    </source>
</evidence>
<evidence type="ECO:0000313" key="8">
    <source>
        <dbReference type="Proteomes" id="UP000002279"/>
    </source>
</evidence>
<dbReference type="InParanoid" id="A0A6I8NTZ1"/>
<comment type="subcellular location">
    <subcellularLocation>
        <location evidence="1">Cytoplasm</location>
        <location evidence="1">Cytosol</location>
    </subcellularLocation>
</comment>
<proteinExistence type="predicted"/>
<dbReference type="InterPro" id="IPR044724">
    <property type="entry name" value="Ubl_UBL4A-like"/>
</dbReference>
<dbReference type="GO" id="GO:0005654">
    <property type="term" value="C:nucleoplasm"/>
    <property type="evidence" value="ECO:0007669"/>
    <property type="project" value="Ensembl"/>
</dbReference>
<dbReference type="PRINTS" id="PR00348">
    <property type="entry name" value="UBIQUITIN"/>
</dbReference>
<evidence type="ECO:0000256" key="4">
    <source>
        <dbReference type="ARBA" id="ARBA00022490"/>
    </source>
</evidence>
<dbReference type="PANTHER" id="PTHR46555:SF1">
    <property type="entry name" value="UBIQUITIN-LIKE PROTEIN 4A"/>
    <property type="match status" value="1"/>
</dbReference>
<dbReference type="GO" id="GO:0071816">
    <property type="term" value="P:tail-anchored membrane protein insertion into ER membrane"/>
    <property type="evidence" value="ECO:0000318"/>
    <property type="project" value="GO_Central"/>
</dbReference>
<dbReference type="GO" id="GO:0006511">
    <property type="term" value="P:ubiquitin-dependent protein catabolic process"/>
    <property type="evidence" value="ECO:0007669"/>
    <property type="project" value="Ensembl"/>
</dbReference>
<organism evidence="7 8">
    <name type="scientific">Ornithorhynchus anatinus</name>
    <name type="common">Duckbill platypus</name>
    <dbReference type="NCBI Taxonomy" id="9258"/>
    <lineage>
        <taxon>Eukaryota</taxon>
        <taxon>Metazoa</taxon>
        <taxon>Chordata</taxon>
        <taxon>Craniata</taxon>
        <taxon>Vertebrata</taxon>
        <taxon>Euteleostomi</taxon>
        <taxon>Mammalia</taxon>
        <taxon>Monotremata</taxon>
        <taxon>Ornithorhynchidae</taxon>
        <taxon>Ornithorhynchus</taxon>
    </lineage>
</organism>